<dbReference type="AlphaFoldDB" id="A0A7J9GLF0"/>
<evidence type="ECO:0008006" key="3">
    <source>
        <dbReference type="Google" id="ProtNLM"/>
    </source>
</evidence>
<accession>A0A7J9GLF0</accession>
<gene>
    <name evidence="1" type="ORF">Gohar_008991</name>
</gene>
<organism evidence="1 2">
    <name type="scientific">Gossypium harknessii</name>
    <dbReference type="NCBI Taxonomy" id="34285"/>
    <lineage>
        <taxon>Eukaryota</taxon>
        <taxon>Viridiplantae</taxon>
        <taxon>Streptophyta</taxon>
        <taxon>Embryophyta</taxon>
        <taxon>Tracheophyta</taxon>
        <taxon>Spermatophyta</taxon>
        <taxon>Magnoliopsida</taxon>
        <taxon>eudicotyledons</taxon>
        <taxon>Gunneridae</taxon>
        <taxon>Pentapetalae</taxon>
        <taxon>rosids</taxon>
        <taxon>malvids</taxon>
        <taxon>Malvales</taxon>
        <taxon>Malvaceae</taxon>
        <taxon>Malvoideae</taxon>
        <taxon>Gossypium</taxon>
    </lineage>
</organism>
<dbReference type="Proteomes" id="UP000593560">
    <property type="component" value="Unassembled WGS sequence"/>
</dbReference>
<sequence length="263" mass="30241">MVIRLLGRNIRYKDLMNRILLMWKPSRDFQLVGLDNDHVLVKFRNKANFDKVFIKGLWKAFVEEQSINDDSGDMITGEQGKVGKESIKRKEIVRNIGNSSRSRFKFLGDKDNEALFEENFVLIGEAIEKARDNENLESNLVINNIELEVLDKELGSSTLRHRPYPTNKNPYRSITLPLLNHRIPTTADHRKAVVVVALSDDAGATPLRQPEPVRLLPIQLLPARSRSVTTRPVRSSHRLDRRPGFTCRAQFDQFLDLGLDFRL</sequence>
<proteinExistence type="predicted"/>
<protein>
    <recommendedName>
        <fullName evidence="3">DUF4283 domain-containing protein</fullName>
    </recommendedName>
</protein>
<dbReference type="EMBL" id="JABFAD010000005">
    <property type="protein sequence ID" value="MBA0798399.1"/>
    <property type="molecule type" value="Genomic_DNA"/>
</dbReference>
<dbReference type="OrthoDB" id="995555at2759"/>
<name>A0A7J9GLF0_9ROSI</name>
<evidence type="ECO:0000313" key="2">
    <source>
        <dbReference type="Proteomes" id="UP000593560"/>
    </source>
</evidence>
<reference evidence="1 2" key="1">
    <citation type="journal article" date="2019" name="Genome Biol. Evol.">
        <title>Insights into the evolution of the New World diploid cottons (Gossypium, subgenus Houzingenia) based on genome sequencing.</title>
        <authorList>
            <person name="Grover C.E."/>
            <person name="Arick M.A. 2nd"/>
            <person name="Thrash A."/>
            <person name="Conover J.L."/>
            <person name="Sanders W.S."/>
            <person name="Peterson D.G."/>
            <person name="Frelichowski J.E."/>
            <person name="Scheffler J.A."/>
            <person name="Scheffler B.E."/>
            <person name="Wendel J.F."/>
        </authorList>
    </citation>
    <scope>NUCLEOTIDE SEQUENCE [LARGE SCALE GENOMIC DNA]</scope>
    <source>
        <strain evidence="1">0</strain>
        <tissue evidence="1">Leaf</tissue>
    </source>
</reference>
<feature type="non-terminal residue" evidence="1">
    <location>
        <position position="263"/>
    </location>
</feature>
<keyword evidence="2" id="KW-1185">Reference proteome</keyword>
<evidence type="ECO:0000313" key="1">
    <source>
        <dbReference type="EMBL" id="MBA0798399.1"/>
    </source>
</evidence>
<comment type="caution">
    <text evidence="1">The sequence shown here is derived from an EMBL/GenBank/DDBJ whole genome shotgun (WGS) entry which is preliminary data.</text>
</comment>